<dbReference type="STRING" id="1492898.SY85_06475"/>
<organism evidence="2 3">
    <name type="scientific">Flavisolibacter tropicus</name>
    <dbReference type="NCBI Taxonomy" id="1492898"/>
    <lineage>
        <taxon>Bacteria</taxon>
        <taxon>Pseudomonadati</taxon>
        <taxon>Bacteroidota</taxon>
        <taxon>Chitinophagia</taxon>
        <taxon>Chitinophagales</taxon>
        <taxon>Chitinophagaceae</taxon>
        <taxon>Flavisolibacter</taxon>
    </lineage>
</organism>
<feature type="signal peptide" evidence="1">
    <location>
        <begin position="1"/>
        <end position="18"/>
    </location>
</feature>
<dbReference type="PROSITE" id="PS51257">
    <property type="entry name" value="PROKAR_LIPOPROTEIN"/>
    <property type="match status" value="1"/>
</dbReference>
<feature type="chain" id="PRO_5008001115" description="Lipoprotein" evidence="1">
    <location>
        <begin position="19"/>
        <end position="79"/>
    </location>
</feature>
<evidence type="ECO:0000256" key="1">
    <source>
        <dbReference type="SAM" id="SignalP"/>
    </source>
</evidence>
<accession>A0A172TSZ9</accession>
<dbReference type="KEGG" id="fla:SY85_06475"/>
<proteinExistence type="predicted"/>
<reference evidence="2 3" key="2">
    <citation type="journal article" date="2016" name="Int. J. Syst. Evol. Microbiol.">
        <title>Flavisolibacter tropicus sp. nov., isolated from tropical soil.</title>
        <authorList>
            <person name="Lee J.J."/>
            <person name="Kang M.S."/>
            <person name="Kim G.S."/>
            <person name="Lee C.S."/>
            <person name="Lim S."/>
            <person name="Lee J."/>
            <person name="Roh S.H."/>
            <person name="Kang H."/>
            <person name="Ha J.M."/>
            <person name="Bae S."/>
            <person name="Jung H.Y."/>
            <person name="Kim M.K."/>
        </authorList>
    </citation>
    <scope>NUCLEOTIDE SEQUENCE [LARGE SCALE GENOMIC DNA]</scope>
    <source>
        <strain evidence="2 3">LCS9</strain>
    </source>
</reference>
<reference evidence="3" key="1">
    <citation type="submission" date="2015-01" db="EMBL/GenBank/DDBJ databases">
        <title>Flavisolibacter sp./LCS9/ whole genome sequencing.</title>
        <authorList>
            <person name="Kim M.K."/>
            <person name="Srinivasan S."/>
            <person name="Lee J.-J."/>
        </authorList>
    </citation>
    <scope>NUCLEOTIDE SEQUENCE [LARGE SCALE GENOMIC DNA]</scope>
    <source>
        <strain evidence="3">LCS9</strain>
    </source>
</reference>
<evidence type="ECO:0008006" key="4">
    <source>
        <dbReference type="Google" id="ProtNLM"/>
    </source>
</evidence>
<dbReference type="Proteomes" id="UP000077177">
    <property type="component" value="Chromosome"/>
</dbReference>
<keyword evidence="1" id="KW-0732">Signal</keyword>
<name>A0A172TSZ9_9BACT</name>
<evidence type="ECO:0000313" key="3">
    <source>
        <dbReference type="Proteomes" id="UP000077177"/>
    </source>
</evidence>
<dbReference type="AlphaFoldDB" id="A0A172TSZ9"/>
<dbReference type="EMBL" id="CP011390">
    <property type="protein sequence ID" value="ANE50201.1"/>
    <property type="molecule type" value="Genomic_DNA"/>
</dbReference>
<gene>
    <name evidence="2" type="ORF">SY85_06475</name>
</gene>
<sequence length="79" mass="8205">MKKLFALFVIAASISACNSSGNTGSADVKDSALEKIDSAGDARVDSVKQATDSLQNKVEASFDKTDSANKALADTAHKK</sequence>
<protein>
    <recommendedName>
        <fullName evidence="4">Lipoprotein</fullName>
    </recommendedName>
</protein>
<dbReference type="RefSeq" id="WP_066402620.1">
    <property type="nucleotide sequence ID" value="NZ_CP011390.1"/>
</dbReference>
<keyword evidence="3" id="KW-1185">Reference proteome</keyword>
<evidence type="ECO:0000313" key="2">
    <source>
        <dbReference type="EMBL" id="ANE50201.1"/>
    </source>
</evidence>